<dbReference type="Proteomes" id="UP000729733">
    <property type="component" value="Unassembled WGS sequence"/>
</dbReference>
<protein>
    <submittedName>
        <fullName evidence="2">Polysaccharide pyruvyl transferase family protein</fullName>
    </submittedName>
</protein>
<evidence type="ECO:0000313" key="3">
    <source>
        <dbReference type="Proteomes" id="UP000729733"/>
    </source>
</evidence>
<organism evidence="2 3">
    <name type="scientific">Waterburya agarophytonicola KI4</name>
    <dbReference type="NCBI Taxonomy" id="2874699"/>
    <lineage>
        <taxon>Bacteria</taxon>
        <taxon>Bacillati</taxon>
        <taxon>Cyanobacteriota</taxon>
        <taxon>Cyanophyceae</taxon>
        <taxon>Pleurocapsales</taxon>
        <taxon>Hyellaceae</taxon>
        <taxon>Waterburya</taxon>
        <taxon>Waterburya agarophytonicola</taxon>
    </lineage>
</organism>
<comment type="caution">
    <text evidence="2">The sequence shown here is derived from an EMBL/GenBank/DDBJ whole genome shotgun (WGS) entry which is preliminary data.</text>
</comment>
<keyword evidence="2" id="KW-0808">Transferase</keyword>
<evidence type="ECO:0000259" key="1">
    <source>
        <dbReference type="Pfam" id="PF04230"/>
    </source>
</evidence>
<evidence type="ECO:0000313" key="2">
    <source>
        <dbReference type="EMBL" id="MCC0176766.1"/>
    </source>
</evidence>
<sequence>MNPLHTFDREKIESVKPKNPNLLQKIGLIGPFGGGNLGDAAIQQSMISNLRRFNSNIQIYGFSIKPQDTELRHGITTYPINKAANSVDYCWWKGKTEGSFPSKLTNFLIQWNKNTANSLVRKVGSKIITNILEILALVRAYQNFKQLNLDSLIVSGGGQLDDYWGGAWGHPFTLLTWCLFAKISGTKFLIVSVGAAPINQPLSKLFTRITLSLADYRSYRDEDSQKYIREVVGFEQNDPVFADLAFSLPTDFSQKSPKNPQDREIIGIGAMSYFNPKSSWPEKDEAVYIDYLNKLATFAVWLTEQNYDLALFPGQTAHDKLAIEDFKALLKQKGVAEDRIIEKPILTVDELMNQLIDLDFVIASRFHGVLLSLLIDKPVLALSYHPKIDMLMQDTGQSKYCLEIDNFQVDVIKDKFNSLHRDRQAIKAQLASKTQEYKSSLAKQYDYIFKNF</sequence>
<dbReference type="PANTHER" id="PTHR36836:SF1">
    <property type="entry name" value="COLANIC ACID BIOSYNTHESIS PROTEIN WCAK"/>
    <property type="match status" value="1"/>
</dbReference>
<dbReference type="RefSeq" id="WP_229639804.1">
    <property type="nucleotide sequence ID" value="NZ_JADWDC010000012.1"/>
</dbReference>
<dbReference type="GO" id="GO:0016740">
    <property type="term" value="F:transferase activity"/>
    <property type="evidence" value="ECO:0007669"/>
    <property type="project" value="UniProtKB-KW"/>
</dbReference>
<gene>
    <name evidence="2" type="ORF">I4641_07215</name>
</gene>
<dbReference type="Pfam" id="PF04230">
    <property type="entry name" value="PS_pyruv_trans"/>
    <property type="match status" value="1"/>
</dbReference>
<keyword evidence="3" id="KW-1185">Reference proteome</keyword>
<dbReference type="AlphaFoldDB" id="A0A964BQ60"/>
<name>A0A964BQ60_9CYAN</name>
<dbReference type="InterPro" id="IPR007345">
    <property type="entry name" value="Polysacch_pyruvyl_Trfase"/>
</dbReference>
<dbReference type="EMBL" id="JADWDC010000012">
    <property type="protein sequence ID" value="MCC0176766.1"/>
    <property type="molecule type" value="Genomic_DNA"/>
</dbReference>
<reference evidence="2" key="1">
    <citation type="journal article" date="2021" name="Antonie Van Leeuwenhoek">
        <title>Draft genome and description of Waterburya agarophytonicola gen. nov. sp. nov. (Pleurocapsales, Cyanobacteria): a seaweed symbiont.</title>
        <authorList>
            <person name="Bonthond G."/>
            <person name="Shalygin S."/>
            <person name="Bayer T."/>
            <person name="Weinberger F."/>
        </authorList>
    </citation>
    <scope>NUCLEOTIDE SEQUENCE</scope>
    <source>
        <strain evidence="2">KI4</strain>
    </source>
</reference>
<proteinExistence type="predicted"/>
<dbReference type="PANTHER" id="PTHR36836">
    <property type="entry name" value="COLANIC ACID BIOSYNTHESIS PROTEIN WCAK"/>
    <property type="match status" value="1"/>
</dbReference>
<accession>A0A964BQ60</accession>
<feature type="domain" description="Polysaccharide pyruvyl transferase" evidence="1">
    <location>
        <begin position="36"/>
        <end position="386"/>
    </location>
</feature>